<feature type="region of interest" description="Disordered" evidence="1">
    <location>
        <begin position="84"/>
        <end position="118"/>
    </location>
</feature>
<protein>
    <submittedName>
        <fullName evidence="2">Uncharacterized protein</fullName>
    </submittedName>
</protein>
<keyword evidence="3" id="KW-1185">Reference proteome</keyword>
<organism evidence="2 3">
    <name type="scientific">Streptomyces fragilis</name>
    <dbReference type="NCBI Taxonomy" id="67301"/>
    <lineage>
        <taxon>Bacteria</taxon>
        <taxon>Bacillati</taxon>
        <taxon>Actinomycetota</taxon>
        <taxon>Actinomycetes</taxon>
        <taxon>Kitasatosporales</taxon>
        <taxon>Streptomycetaceae</taxon>
        <taxon>Streptomyces</taxon>
    </lineage>
</organism>
<evidence type="ECO:0000313" key="2">
    <source>
        <dbReference type="EMBL" id="MEU3557796.1"/>
    </source>
</evidence>
<reference evidence="2 3" key="1">
    <citation type="submission" date="2024-06" db="EMBL/GenBank/DDBJ databases">
        <title>The Natural Products Discovery Center: Release of the First 8490 Sequenced Strains for Exploring Actinobacteria Biosynthetic Diversity.</title>
        <authorList>
            <person name="Kalkreuter E."/>
            <person name="Kautsar S.A."/>
            <person name="Yang D."/>
            <person name="Bader C.D."/>
            <person name="Teijaro C.N."/>
            <person name="Fluegel L."/>
            <person name="Davis C.M."/>
            <person name="Simpson J.R."/>
            <person name="Lauterbach L."/>
            <person name="Steele A.D."/>
            <person name="Gui C."/>
            <person name="Meng S."/>
            <person name="Li G."/>
            <person name="Viehrig K."/>
            <person name="Ye F."/>
            <person name="Su P."/>
            <person name="Kiefer A.F."/>
            <person name="Nichols A."/>
            <person name="Cepeda A.J."/>
            <person name="Yan W."/>
            <person name="Fan B."/>
            <person name="Jiang Y."/>
            <person name="Adhikari A."/>
            <person name="Zheng C.-J."/>
            <person name="Schuster L."/>
            <person name="Cowan T.M."/>
            <person name="Smanski M.J."/>
            <person name="Chevrette M.G."/>
            <person name="De Carvalho L.P.S."/>
            <person name="Shen B."/>
        </authorList>
    </citation>
    <scope>NUCLEOTIDE SEQUENCE [LARGE SCALE GENOMIC DNA]</scope>
    <source>
        <strain evidence="2 3">NPDC038104</strain>
    </source>
</reference>
<dbReference type="Proteomes" id="UP001550850">
    <property type="component" value="Unassembled WGS sequence"/>
</dbReference>
<accession>A0ABV2YQP3</accession>
<dbReference type="EMBL" id="JBEZUR010000070">
    <property type="protein sequence ID" value="MEU3557796.1"/>
    <property type="molecule type" value="Genomic_DNA"/>
</dbReference>
<gene>
    <name evidence="2" type="ORF">AB0E65_26835</name>
</gene>
<comment type="caution">
    <text evidence="2">The sequence shown here is derived from an EMBL/GenBank/DDBJ whole genome shotgun (WGS) entry which is preliminary data.</text>
</comment>
<evidence type="ECO:0000313" key="3">
    <source>
        <dbReference type="Proteomes" id="UP001550850"/>
    </source>
</evidence>
<name>A0ABV2YQP3_9ACTN</name>
<feature type="compositionally biased region" description="Polar residues" evidence="1">
    <location>
        <begin position="95"/>
        <end position="105"/>
    </location>
</feature>
<sequence>MLPPHLVRLGFDYVLAVAAGDDGTAARFTPEVGQLPGLLPVIADLVVFPVTALSGDTDPCTDSFVLDEVGVLYLAAIRAWAAHAPRPPDRESPAPSRTSWPSSSPMHRPTPSGLCRGCATSRSRGPARWWGMWWLCTADRTTAPPHHRTTAPDGGAPVR</sequence>
<proteinExistence type="predicted"/>
<evidence type="ECO:0000256" key="1">
    <source>
        <dbReference type="SAM" id="MobiDB-lite"/>
    </source>
</evidence>
<dbReference type="RefSeq" id="WP_159105765.1">
    <property type="nucleotide sequence ID" value="NZ_BEVZ01000015.1"/>
</dbReference>